<keyword evidence="12 14" id="KW-0456">Lyase</keyword>
<dbReference type="GO" id="GO:0030497">
    <property type="term" value="P:fatty acid elongation"/>
    <property type="evidence" value="ECO:0007669"/>
    <property type="project" value="TreeGrafter"/>
</dbReference>
<dbReference type="GO" id="GO:0042761">
    <property type="term" value="P:very long-chain fatty acid biosynthetic process"/>
    <property type="evidence" value="ECO:0007669"/>
    <property type="project" value="TreeGrafter"/>
</dbReference>
<keyword evidence="10 14" id="KW-0472">Membrane</keyword>
<evidence type="ECO:0000256" key="2">
    <source>
        <dbReference type="ARBA" id="ARBA00005194"/>
    </source>
</evidence>
<dbReference type="Pfam" id="PF04387">
    <property type="entry name" value="PTPLA"/>
    <property type="match status" value="1"/>
</dbReference>
<evidence type="ECO:0000256" key="13">
    <source>
        <dbReference type="ARBA" id="ARBA00036671"/>
    </source>
</evidence>
<keyword evidence="6 14" id="KW-0812">Transmembrane</keyword>
<keyword evidence="9 14" id="KW-0443">Lipid metabolism</keyword>
<keyword evidence="5 14" id="KW-0444">Lipid biosynthesis</keyword>
<keyword evidence="16" id="KW-1185">Reference proteome</keyword>
<sequence>MSNGKKLRNARRARYLIVFNALSAAGWTYIIYLAFSVIIGQRASSSAHNFSKSLLSYIPTSIVTLFSLQPQAKATNHFSNTLASFLCPYIPATYNSTFSALAPLQSFAALEIIHVFLGLVRSPLPTTVIQVSSRLILVSGIVERFPHTHSSPLYTTMILAWALTEVPRYAYYTLSLAGCSVPIWLTWIRYSTFYILYPIGAGSEALVMLSTIPEWSGGRWAAWGLEDWVKAGLVVIWAPGLWVMYAHMMHMRHRVFGVGKGRKSRAKPMDRAKAK</sequence>
<dbReference type="OrthoDB" id="46988at2759"/>
<keyword evidence="14" id="KW-0256">Endoplasmic reticulum</keyword>
<dbReference type="UniPathway" id="UPA00094"/>
<name>A0A1J8QKD0_9AGAM</name>
<proteinExistence type="inferred from homology"/>
<evidence type="ECO:0000256" key="7">
    <source>
        <dbReference type="ARBA" id="ARBA00022832"/>
    </source>
</evidence>
<comment type="catalytic activity">
    <reaction evidence="13 14">
        <text>a very-long-chain (3R)-3-hydroxyacyl-CoA = a very-long-chain (2E)-enoyl-CoA + H2O</text>
        <dbReference type="Rhea" id="RHEA:45812"/>
        <dbReference type="ChEBI" id="CHEBI:15377"/>
        <dbReference type="ChEBI" id="CHEBI:83728"/>
        <dbReference type="ChEBI" id="CHEBI:85440"/>
        <dbReference type="EC" id="4.2.1.134"/>
    </reaction>
</comment>
<comment type="caution">
    <text evidence="15">The sequence shown here is derived from an EMBL/GenBank/DDBJ whole genome shotgun (WGS) entry which is preliminary data.</text>
</comment>
<feature type="transmembrane region" description="Helical" evidence="14">
    <location>
        <begin position="15"/>
        <end position="39"/>
    </location>
</feature>
<comment type="function">
    <text evidence="14">Catalyzes the third of the four reactions of the long-chain fatty acids elongation cycle. This endoplasmic reticulum-bound enzymatic process, allows the addition of two carbons to the chain of long- and very long-chain fatty acids/VLCFAs per cycle. This enzyme catalyzes the dehydration of the 3-hydroxyacyl-CoA intermediate into trans-2,3-enoyl-CoA, within each cycle of fatty acid elongation. Thereby, it participates to the production of VLCFAs of different chain lengths that are involved in multiple biological processes as precursors of membrane lipids and lipid mediators.</text>
</comment>
<comment type="caution">
    <text evidence="14">Lacks conserved residue(s) required for the propagation of feature annotation.</text>
</comment>
<comment type="pathway">
    <text evidence="2 14">Lipid metabolism; fatty acid biosynthesis.</text>
</comment>
<evidence type="ECO:0000256" key="12">
    <source>
        <dbReference type="ARBA" id="ARBA00023239"/>
    </source>
</evidence>
<dbReference type="STRING" id="180088.A0A1J8QKD0"/>
<evidence type="ECO:0000256" key="10">
    <source>
        <dbReference type="ARBA" id="ARBA00023136"/>
    </source>
</evidence>
<dbReference type="EMBL" id="LVVM01005734">
    <property type="protein sequence ID" value="OJA09882.1"/>
    <property type="molecule type" value="Genomic_DNA"/>
</dbReference>
<dbReference type="GO" id="GO:0102158">
    <property type="term" value="F:very-long-chain (3R)-3-hydroxyacyl-CoA dehydratase activity"/>
    <property type="evidence" value="ECO:0007669"/>
    <property type="project" value="UniProtKB-EC"/>
</dbReference>
<dbReference type="PANTHER" id="PTHR11035">
    <property type="entry name" value="VERY-LONG-CHAIN (3R)-3-HYDROXYACYL-COA DEHYDRATASE"/>
    <property type="match status" value="1"/>
</dbReference>
<gene>
    <name evidence="15" type="ORF">AZE42_10391</name>
</gene>
<evidence type="ECO:0000256" key="8">
    <source>
        <dbReference type="ARBA" id="ARBA00022989"/>
    </source>
</evidence>
<dbReference type="PANTHER" id="PTHR11035:SF3">
    <property type="entry name" value="VERY-LONG-CHAIN (3R)-3-HYDROXYACYL-COA DEHYDRATASE"/>
    <property type="match status" value="1"/>
</dbReference>
<dbReference type="EC" id="4.2.1.134" evidence="4 14"/>
<feature type="transmembrane region" description="Helical" evidence="14">
    <location>
        <begin position="194"/>
        <end position="216"/>
    </location>
</feature>
<dbReference type="AlphaFoldDB" id="A0A1J8QKD0"/>
<evidence type="ECO:0000256" key="6">
    <source>
        <dbReference type="ARBA" id="ARBA00022692"/>
    </source>
</evidence>
<evidence type="ECO:0000313" key="15">
    <source>
        <dbReference type="EMBL" id="OJA09882.1"/>
    </source>
</evidence>
<evidence type="ECO:0000256" key="5">
    <source>
        <dbReference type="ARBA" id="ARBA00022516"/>
    </source>
</evidence>
<dbReference type="Proteomes" id="UP000183567">
    <property type="component" value="Unassembled WGS sequence"/>
</dbReference>
<feature type="transmembrane region" description="Helical" evidence="14">
    <location>
        <begin position="169"/>
        <end position="187"/>
    </location>
</feature>
<dbReference type="GO" id="GO:0030148">
    <property type="term" value="P:sphingolipid biosynthetic process"/>
    <property type="evidence" value="ECO:0007669"/>
    <property type="project" value="TreeGrafter"/>
</dbReference>
<evidence type="ECO:0000256" key="3">
    <source>
        <dbReference type="ARBA" id="ARBA00007811"/>
    </source>
</evidence>
<evidence type="ECO:0000256" key="1">
    <source>
        <dbReference type="ARBA" id="ARBA00004141"/>
    </source>
</evidence>
<comment type="subcellular location">
    <subcellularLocation>
        <location evidence="14">Endoplasmic reticulum membrane</location>
        <topology evidence="14">Multi-pass membrane protein</topology>
    </subcellularLocation>
    <subcellularLocation>
        <location evidence="1">Membrane</location>
        <topology evidence="1">Multi-pass membrane protein</topology>
    </subcellularLocation>
</comment>
<evidence type="ECO:0000256" key="9">
    <source>
        <dbReference type="ARBA" id="ARBA00023098"/>
    </source>
</evidence>
<keyword evidence="7 14" id="KW-0276">Fatty acid metabolism</keyword>
<evidence type="ECO:0000256" key="4">
    <source>
        <dbReference type="ARBA" id="ARBA00013122"/>
    </source>
</evidence>
<evidence type="ECO:0000256" key="14">
    <source>
        <dbReference type="RuleBase" id="RU363109"/>
    </source>
</evidence>
<keyword evidence="8 14" id="KW-1133">Transmembrane helix</keyword>
<comment type="similarity">
    <text evidence="3 14">Belongs to the very long-chain fatty acids dehydratase HACD family.</text>
</comment>
<organism evidence="15 16">
    <name type="scientific">Rhizopogon vesiculosus</name>
    <dbReference type="NCBI Taxonomy" id="180088"/>
    <lineage>
        <taxon>Eukaryota</taxon>
        <taxon>Fungi</taxon>
        <taxon>Dikarya</taxon>
        <taxon>Basidiomycota</taxon>
        <taxon>Agaricomycotina</taxon>
        <taxon>Agaricomycetes</taxon>
        <taxon>Agaricomycetidae</taxon>
        <taxon>Boletales</taxon>
        <taxon>Suillineae</taxon>
        <taxon>Rhizopogonaceae</taxon>
        <taxon>Rhizopogon</taxon>
    </lineage>
</organism>
<evidence type="ECO:0000313" key="16">
    <source>
        <dbReference type="Proteomes" id="UP000183567"/>
    </source>
</evidence>
<dbReference type="GO" id="GO:0005789">
    <property type="term" value="C:endoplasmic reticulum membrane"/>
    <property type="evidence" value="ECO:0007669"/>
    <property type="project" value="UniProtKB-SubCell"/>
</dbReference>
<protein>
    <recommendedName>
        <fullName evidence="4 14">Very-long-chain (3R)-3-hydroxyacyl-CoA dehydratase</fullName>
        <ecNumber evidence="4 14">4.2.1.134</ecNumber>
    </recommendedName>
</protein>
<reference evidence="15 16" key="1">
    <citation type="submission" date="2016-03" db="EMBL/GenBank/DDBJ databases">
        <title>Comparative genomics of the ectomycorrhizal sister species Rhizopogon vinicolor and Rhizopogon vesiculosus (Basidiomycota: Boletales) reveals a divergence of the mating type B locus.</title>
        <authorList>
            <person name="Mujic A.B."/>
            <person name="Kuo A."/>
            <person name="Tritt A."/>
            <person name="Lipzen A."/>
            <person name="Chen C."/>
            <person name="Johnson J."/>
            <person name="Sharma A."/>
            <person name="Barry K."/>
            <person name="Grigoriev I.V."/>
            <person name="Spatafora J.W."/>
        </authorList>
    </citation>
    <scope>NUCLEOTIDE SEQUENCE [LARGE SCALE GENOMIC DNA]</scope>
    <source>
        <strain evidence="15 16">AM-OR11-056</strain>
    </source>
</reference>
<feature type="transmembrane region" description="Helical" evidence="14">
    <location>
        <begin position="228"/>
        <end position="246"/>
    </location>
</feature>
<dbReference type="InterPro" id="IPR007482">
    <property type="entry name" value="Tyr_Pase-like_PTPLA"/>
</dbReference>
<keyword evidence="11 14" id="KW-0275">Fatty acid biosynthesis</keyword>
<evidence type="ECO:0000256" key="11">
    <source>
        <dbReference type="ARBA" id="ARBA00023160"/>
    </source>
</evidence>
<accession>A0A1J8QKD0</accession>